<feature type="domain" description="VWFA" evidence="3">
    <location>
        <begin position="407"/>
        <end position="571"/>
    </location>
</feature>
<protein>
    <submittedName>
        <fullName evidence="4">VWA domain-containing protein</fullName>
    </submittedName>
</protein>
<dbReference type="Gene3D" id="3.40.50.410">
    <property type="entry name" value="von Willebrand factor, type A domain"/>
    <property type="match status" value="1"/>
</dbReference>
<dbReference type="RefSeq" id="WP_191142079.1">
    <property type="nucleotide sequence ID" value="NZ_JACXAH010000013.1"/>
</dbReference>
<dbReference type="Pfam" id="PF07090">
    <property type="entry name" value="GATase1_like"/>
    <property type="match status" value="1"/>
</dbReference>
<accession>A0A926NC45</accession>
<keyword evidence="2" id="KW-0472">Membrane</keyword>
<evidence type="ECO:0000259" key="3">
    <source>
        <dbReference type="PROSITE" id="PS50234"/>
    </source>
</evidence>
<dbReference type="Pfam" id="PF00092">
    <property type="entry name" value="VWA"/>
    <property type="match status" value="1"/>
</dbReference>
<proteinExistence type="predicted"/>
<dbReference type="SUPFAM" id="SSF52317">
    <property type="entry name" value="Class I glutamine amidotransferase-like"/>
    <property type="match status" value="1"/>
</dbReference>
<dbReference type="PANTHER" id="PTHR37947">
    <property type="entry name" value="BLL2462 PROTEIN"/>
    <property type="match status" value="1"/>
</dbReference>
<dbReference type="InterPro" id="IPR029062">
    <property type="entry name" value="Class_I_gatase-like"/>
</dbReference>
<dbReference type="EMBL" id="JACXAH010000013">
    <property type="protein sequence ID" value="MBD1372665.1"/>
    <property type="molecule type" value="Genomic_DNA"/>
</dbReference>
<dbReference type="SUPFAM" id="SSF53300">
    <property type="entry name" value="vWA-like"/>
    <property type="match status" value="2"/>
</dbReference>
<name>A0A926NC45_9BACL</name>
<organism evidence="4 5">
    <name type="scientific">Polycladospora coralii</name>
    <dbReference type="NCBI Taxonomy" id="2771432"/>
    <lineage>
        <taxon>Bacteria</taxon>
        <taxon>Bacillati</taxon>
        <taxon>Bacillota</taxon>
        <taxon>Bacilli</taxon>
        <taxon>Bacillales</taxon>
        <taxon>Thermoactinomycetaceae</taxon>
        <taxon>Polycladospora</taxon>
    </lineage>
</organism>
<dbReference type="Proteomes" id="UP000661691">
    <property type="component" value="Unassembled WGS sequence"/>
</dbReference>
<evidence type="ECO:0000256" key="1">
    <source>
        <dbReference type="SAM" id="MobiDB-lite"/>
    </source>
</evidence>
<dbReference type="PROSITE" id="PS50234">
    <property type="entry name" value="VWFA"/>
    <property type="match status" value="1"/>
</dbReference>
<dbReference type="InterPro" id="IPR002035">
    <property type="entry name" value="VWF_A"/>
</dbReference>
<keyword evidence="2" id="KW-0812">Transmembrane</keyword>
<gene>
    <name evidence="4" type="ORF">IC620_09890</name>
</gene>
<dbReference type="CDD" id="cd00198">
    <property type="entry name" value="vWFA"/>
    <property type="match status" value="1"/>
</dbReference>
<feature type="transmembrane region" description="Helical" evidence="2">
    <location>
        <begin position="37"/>
        <end position="57"/>
    </location>
</feature>
<reference evidence="4" key="1">
    <citation type="submission" date="2020-09" db="EMBL/GenBank/DDBJ databases">
        <title>A novel bacterium of genus Hazenella, isolated from South China Sea.</title>
        <authorList>
            <person name="Huang H."/>
            <person name="Mo K."/>
            <person name="Hu Y."/>
        </authorList>
    </citation>
    <scope>NUCLEOTIDE SEQUENCE</scope>
    <source>
        <strain evidence="4">IB182357</strain>
    </source>
</reference>
<dbReference type="AlphaFoldDB" id="A0A926NC45"/>
<dbReference type="PANTHER" id="PTHR37947:SF2">
    <property type="entry name" value="VON WILLEBRAND FACTOR TYPE A"/>
    <property type="match status" value="1"/>
</dbReference>
<evidence type="ECO:0000313" key="4">
    <source>
        <dbReference type="EMBL" id="MBD1372665.1"/>
    </source>
</evidence>
<comment type="caution">
    <text evidence="4">The sequence shown here is derived from an EMBL/GenBank/DDBJ whole genome shotgun (WGS) entry which is preliminary data.</text>
</comment>
<keyword evidence="5" id="KW-1185">Reference proteome</keyword>
<feature type="region of interest" description="Disordered" evidence="1">
    <location>
        <begin position="854"/>
        <end position="908"/>
    </location>
</feature>
<evidence type="ECO:0000313" key="5">
    <source>
        <dbReference type="Proteomes" id="UP000661691"/>
    </source>
</evidence>
<evidence type="ECO:0000256" key="2">
    <source>
        <dbReference type="SAM" id="Phobius"/>
    </source>
</evidence>
<keyword evidence="2" id="KW-1133">Transmembrane helix</keyword>
<dbReference type="Pfam" id="PF13519">
    <property type="entry name" value="VWA_2"/>
    <property type="match status" value="1"/>
</dbReference>
<dbReference type="SMART" id="SM00327">
    <property type="entry name" value="VWA"/>
    <property type="match status" value="2"/>
</dbReference>
<dbReference type="Gene3D" id="3.40.50.880">
    <property type="match status" value="2"/>
</dbReference>
<sequence length="908" mass="101139">MAISFVNPWLLGLIVPALYLLWHWWKRERRYTKGRKWLVLSIRTLIFLLLILALARLEWMYPVQGKTIVFVVDRSASIADSDIAFQQVEKALQDKKPEDQIAIVTVGEEAVVEQSLSTADTIPSFSAVINKHATNLASGLRLASGFISDEMKGKVVLISDGAETVGQARVEADRLRERGIPVDVVSLSSKQGPEVLLTEMKIPSKAYQTEKIPIRVQVKSTTDTKATLRLYEKNRLVEEQKISLVEGENTFSFATSASQSGLVRYRAEIVSDQDTLPQNNQVYGFSQVSGNPRVLIVEGKPGEGQNLADMLMQAGVEVKRSSASSLPDTLEGYQQYETMVLVNTPAYAISTYKMEMIQSAVRDLGMGLIMTGGENSYALGGWFQTPIQTLLPVDMELRDKKRMPSLGLMLVIDRSGSMSGQKLDMAKEAAIRSTQLLTPQDQLGVLAFDSKGEWIVSPQPVTNRDELIGQIGGIVADGGTSIYPALTESYQALSQLKVKRKHIILLTDGHSSEGDYTGLAQKMQAEGITLSTIAVGAGADQVLLESIAQVGKGRHYLAESPDQIPTIFSKEATMATRSYVVDEPFIPKWVGAKEWHSQVPPLRAYVATTPKQTAEMVLASSYPDPVLARWQYGLGRTVAWTSDISGKWSPDWVNWNGFPKFWNQVVTWSYPQYQNNGVHVEHQMDGNQMILRVSKENLNQHEIQLQLLDDEGNKESVSAKMVAPGEYEGVFSIDEPGVYFAQVGNPVSLGTYGITVPYSAEYASIENKTHYLEQIATAGGGVHRTDMSGVWQWEESKWGKQSLAWYLIFVALLLWPFDIACRKISWPIIRLEKKENGKQMKQVERLHQLKQVRKQPLVEKKEYAKPPTKITPSPSAPPKKIVRQSPQGTHLSSLLAAKRKRDQQEQKE</sequence>
<dbReference type="InterPro" id="IPR010768">
    <property type="entry name" value="GATase1-like"/>
</dbReference>
<feature type="transmembrane region" description="Helical" evidence="2">
    <location>
        <begin position="6"/>
        <end position="25"/>
    </location>
</feature>
<dbReference type="InterPro" id="IPR036465">
    <property type="entry name" value="vWFA_dom_sf"/>
</dbReference>